<sequence length="79" mass="8847">MVSTPTKPSNVPPETLLAEQRVIFHNISWPAYEQILAALDESATRLIELFIRILVVELGLKIKTMGSTLISNSFDSNNY</sequence>
<reference evidence="1 2" key="1">
    <citation type="journal article" date="2013" name="Genome Biol. Evol.">
        <title>Genomes of Stigonematalean cyanobacteria (subsection V) and the evolution of oxygenic photosynthesis from prokaryotes to plastids.</title>
        <authorList>
            <person name="Dagan T."/>
            <person name="Roettger M."/>
            <person name="Stucken K."/>
            <person name="Landan G."/>
            <person name="Koch R."/>
            <person name="Major P."/>
            <person name="Gould S.B."/>
            <person name="Goremykin V.V."/>
            <person name="Rippka R."/>
            <person name="Tandeau de Marsac N."/>
            <person name="Gugger M."/>
            <person name="Lockhart P.J."/>
            <person name="Allen J.F."/>
            <person name="Brune I."/>
            <person name="Maus I."/>
            <person name="Puhler A."/>
            <person name="Martin W.F."/>
        </authorList>
    </citation>
    <scope>NUCLEOTIDE SEQUENCE [LARGE SCALE GENOMIC DNA]</scope>
    <source>
        <strain evidence="1 2">PCC 7110</strain>
    </source>
</reference>
<name>A0A139X841_9CYAN</name>
<accession>A0A139X841</accession>
<keyword evidence="2" id="KW-1185">Reference proteome</keyword>
<dbReference type="Proteomes" id="UP000076925">
    <property type="component" value="Unassembled WGS sequence"/>
</dbReference>
<dbReference type="RefSeq" id="WP_017739837.1">
    <property type="nucleotide sequence ID" value="NZ_KQ976354.1"/>
</dbReference>
<dbReference type="EMBL" id="ANNX02000026">
    <property type="protein sequence ID" value="KYC40846.1"/>
    <property type="molecule type" value="Genomic_DNA"/>
</dbReference>
<comment type="caution">
    <text evidence="1">The sequence shown here is derived from an EMBL/GenBank/DDBJ whole genome shotgun (WGS) entry which is preliminary data.</text>
</comment>
<evidence type="ECO:0000313" key="2">
    <source>
        <dbReference type="Proteomes" id="UP000076925"/>
    </source>
</evidence>
<proteinExistence type="predicted"/>
<evidence type="ECO:0000313" key="1">
    <source>
        <dbReference type="EMBL" id="KYC40846.1"/>
    </source>
</evidence>
<protein>
    <submittedName>
        <fullName evidence="1">Uncharacterized protein</fullName>
    </submittedName>
</protein>
<dbReference type="AlphaFoldDB" id="A0A139X841"/>
<gene>
    <name evidence="1" type="ORF">WA1_24815</name>
</gene>
<organism evidence="1 2">
    <name type="scientific">Scytonema hofmannii PCC 7110</name>
    <dbReference type="NCBI Taxonomy" id="128403"/>
    <lineage>
        <taxon>Bacteria</taxon>
        <taxon>Bacillati</taxon>
        <taxon>Cyanobacteriota</taxon>
        <taxon>Cyanophyceae</taxon>
        <taxon>Nostocales</taxon>
        <taxon>Scytonemataceae</taxon>
        <taxon>Scytonema</taxon>
    </lineage>
</organism>